<evidence type="ECO:0000256" key="7">
    <source>
        <dbReference type="ARBA" id="ARBA00023004"/>
    </source>
</evidence>
<dbReference type="GeneID" id="92856633"/>
<comment type="pathway">
    <text evidence="11">Porphyrin-containing compound metabolism.</text>
</comment>
<evidence type="ECO:0000256" key="9">
    <source>
        <dbReference type="ARBA" id="ARBA00023136"/>
    </source>
</evidence>
<sequence>MANTVTTRNAVPRGVVVLFAVTAVAITVTLALGSTVCATDASASCPNWPGCYVGRLTPLDATQPWVEFIHRVISASVGLFALASVIVGMVYRHADKLLAALPIVALLGALTSGVFGMMTIKWGINSVEASFDLLAAIISMGAMWRAYFVARKPRSSWRWNGRTKLGIGAVAFLVIGHFFAVQVAGCGSLTRCMGWAMFVRGAGDGPFAGWIAQQAIMGIGMLLAIVSLVARWGRRNGWDILCAVFIVIELVVGVLIAVNGSSHGLGTLHAIPAVLILCLTMTATMRSARG</sequence>
<keyword evidence="8" id="KW-0350">Heme biosynthesis</keyword>
<dbReference type="InterPro" id="IPR003780">
    <property type="entry name" value="COX15/CtaA_fam"/>
</dbReference>
<dbReference type="Pfam" id="PF02628">
    <property type="entry name" value="COX15-CtaA"/>
    <property type="match status" value="1"/>
</dbReference>
<keyword evidence="10" id="KW-1015">Disulfide bond</keyword>
<evidence type="ECO:0000256" key="11">
    <source>
        <dbReference type="ARBA" id="ARBA00023444"/>
    </source>
</evidence>
<dbReference type="GO" id="GO:0006784">
    <property type="term" value="P:heme A biosynthetic process"/>
    <property type="evidence" value="ECO:0007669"/>
    <property type="project" value="InterPro"/>
</dbReference>
<evidence type="ECO:0000313" key="12">
    <source>
        <dbReference type="EMBL" id="PGF36176.1"/>
    </source>
</evidence>
<reference evidence="12 13" key="1">
    <citation type="submission" date="2017-02" db="EMBL/GenBank/DDBJ databases">
        <title>Prevalence of linear plasmids in Cutibacterium acnes isolates obtained from cancerous prostatic tissue.</title>
        <authorList>
            <person name="Davidsson S."/>
            <person name="Bruggemann H."/>
        </authorList>
    </citation>
    <scope>NUCLEOTIDE SEQUENCE [LARGE SCALE GENOMIC DNA]</scope>
    <source>
        <strain evidence="12 13">11-78</strain>
    </source>
</reference>
<evidence type="ECO:0000256" key="4">
    <source>
        <dbReference type="ARBA" id="ARBA00022723"/>
    </source>
</evidence>
<dbReference type="Proteomes" id="UP000226191">
    <property type="component" value="Unassembled WGS sequence"/>
</dbReference>
<evidence type="ECO:0000256" key="8">
    <source>
        <dbReference type="ARBA" id="ARBA00023133"/>
    </source>
</evidence>
<evidence type="ECO:0000256" key="5">
    <source>
        <dbReference type="ARBA" id="ARBA00022989"/>
    </source>
</evidence>
<proteinExistence type="predicted"/>
<name>A0A2B7IGH0_CUTAC</name>
<evidence type="ECO:0000256" key="2">
    <source>
        <dbReference type="ARBA" id="ARBA00022475"/>
    </source>
</evidence>
<keyword evidence="3" id="KW-0812">Transmembrane</keyword>
<dbReference type="EMBL" id="MVCE01000001">
    <property type="protein sequence ID" value="PGF36176.1"/>
    <property type="molecule type" value="Genomic_DNA"/>
</dbReference>
<evidence type="ECO:0000313" key="13">
    <source>
        <dbReference type="Proteomes" id="UP000226191"/>
    </source>
</evidence>
<evidence type="ECO:0000256" key="10">
    <source>
        <dbReference type="ARBA" id="ARBA00023157"/>
    </source>
</evidence>
<dbReference type="GO" id="GO:0046872">
    <property type="term" value="F:metal ion binding"/>
    <property type="evidence" value="ECO:0007669"/>
    <property type="project" value="UniProtKB-KW"/>
</dbReference>
<keyword evidence="7" id="KW-0408">Iron</keyword>
<dbReference type="RefSeq" id="WP_002518285.1">
    <property type="nucleotide sequence ID" value="NZ_AP019664.1"/>
</dbReference>
<protein>
    <submittedName>
        <fullName evidence="12">Cytochrome C oxidase subunit I</fullName>
    </submittedName>
</protein>
<keyword evidence="6" id="KW-0560">Oxidoreductase</keyword>
<evidence type="ECO:0000256" key="3">
    <source>
        <dbReference type="ARBA" id="ARBA00022692"/>
    </source>
</evidence>
<evidence type="ECO:0000256" key="1">
    <source>
        <dbReference type="ARBA" id="ARBA00004141"/>
    </source>
</evidence>
<keyword evidence="2" id="KW-1003">Cell membrane</keyword>
<gene>
    <name evidence="12" type="ORF">B1B09_00515</name>
</gene>
<comment type="caution">
    <text evidence="12">The sequence shown here is derived from an EMBL/GenBank/DDBJ whole genome shotgun (WGS) entry which is preliminary data.</text>
</comment>
<dbReference type="PANTHER" id="PTHR35457">
    <property type="entry name" value="HEME A SYNTHASE"/>
    <property type="match status" value="1"/>
</dbReference>
<keyword evidence="5" id="KW-1133">Transmembrane helix</keyword>
<dbReference type="PANTHER" id="PTHR35457:SF1">
    <property type="entry name" value="HEME A SYNTHASE"/>
    <property type="match status" value="1"/>
</dbReference>
<dbReference type="InterPro" id="IPR050450">
    <property type="entry name" value="COX15/CtaA_HemeA_synthase"/>
</dbReference>
<keyword evidence="9" id="KW-0472">Membrane</keyword>
<dbReference type="AlphaFoldDB" id="A0A2B7IGH0"/>
<organism evidence="12 13">
    <name type="scientific">Cutibacterium acnes</name>
    <name type="common">Propionibacterium acnes</name>
    <dbReference type="NCBI Taxonomy" id="1747"/>
    <lineage>
        <taxon>Bacteria</taxon>
        <taxon>Bacillati</taxon>
        <taxon>Actinomycetota</taxon>
        <taxon>Actinomycetes</taxon>
        <taxon>Propionibacteriales</taxon>
        <taxon>Propionibacteriaceae</taxon>
        <taxon>Cutibacterium</taxon>
    </lineage>
</organism>
<accession>A0A2B7IGH0</accession>
<evidence type="ECO:0000256" key="6">
    <source>
        <dbReference type="ARBA" id="ARBA00023002"/>
    </source>
</evidence>
<comment type="subcellular location">
    <subcellularLocation>
        <location evidence="1">Membrane</location>
        <topology evidence="1">Multi-pass membrane protein</topology>
    </subcellularLocation>
</comment>
<dbReference type="GO" id="GO:0016020">
    <property type="term" value="C:membrane"/>
    <property type="evidence" value="ECO:0007669"/>
    <property type="project" value="UniProtKB-SubCell"/>
</dbReference>
<dbReference type="GO" id="GO:0016491">
    <property type="term" value="F:oxidoreductase activity"/>
    <property type="evidence" value="ECO:0007669"/>
    <property type="project" value="UniProtKB-KW"/>
</dbReference>
<dbReference type="OrthoDB" id="3711631at2"/>
<keyword evidence="4" id="KW-0479">Metal-binding</keyword>